<reference evidence="2 3" key="1">
    <citation type="submission" date="2020-01" db="EMBL/GenBank/DDBJ databases">
        <title>Draft genome sequence of Aspergillus udagawae IFM 53868.</title>
        <authorList>
            <person name="Takahashi H."/>
            <person name="Yaguchi T."/>
        </authorList>
    </citation>
    <scope>NUCLEOTIDE SEQUENCE [LARGE SCALE GENOMIC DNA]</scope>
    <source>
        <strain evidence="2 3">IFM 53868</strain>
    </source>
</reference>
<evidence type="ECO:0000313" key="3">
    <source>
        <dbReference type="Proteomes" id="UP000465266"/>
    </source>
</evidence>
<dbReference type="Proteomes" id="UP000465266">
    <property type="component" value="Unassembled WGS sequence"/>
</dbReference>
<keyword evidence="3" id="KW-1185">Reference proteome</keyword>
<dbReference type="EMBL" id="BLKG01000040">
    <property type="protein sequence ID" value="GFF85510.1"/>
    <property type="molecule type" value="Genomic_DNA"/>
</dbReference>
<sequence length="490" mass="51296">MSEPQRGGGISAIFVHVGAGYHGHGNERAHLQVCENACKAAMGILKSGGSALDAVEMAIIVMEDDEMTNAGYGSNLTIEGAVECDATIVDHHGRSGAAGAVSQVKNPISLARMLLETSAKPLTCHRVPPSFLVGEGATDFAYEQGLVILPPDGLISRYSKERWHRWLQDLEAAELVERKRDPSRFPRLIDNTRLHPHLPNSLFTGLDLLNPLPRPQAPAGGQSRAPAPPTMAPNHEHDMGPASGQPMAMAGGQSMAPAPQQGMAASADTHADGATSRANPTTAPCVPGTTSVNAHPGAADEDEDMISDTVGAIAVDCYGNIAAGSSSGGIGAKHRGRIGPAALVGIGTYVIPVDPSDPEQVSVASITSGTGEHIATTMAAQTSAARLYYCQKKRKDGTFENVSEDEAMNATIATEFMEHPGVKASPCGGAIGILTVKKTKDGIFFYFGHNSDSFALASMSSEDRKPLSVMSRNQGNSTIAQGGRAYRARR</sequence>
<proteinExistence type="predicted"/>
<feature type="compositionally biased region" description="Polar residues" evidence="1">
    <location>
        <begin position="276"/>
        <end position="288"/>
    </location>
</feature>
<dbReference type="Gene3D" id="3.60.20.30">
    <property type="entry name" value="(Glycosyl)asparaginase"/>
    <property type="match status" value="1"/>
</dbReference>
<evidence type="ECO:0008006" key="4">
    <source>
        <dbReference type="Google" id="ProtNLM"/>
    </source>
</evidence>
<dbReference type="InterPro" id="IPR000246">
    <property type="entry name" value="Peptidase_T2"/>
</dbReference>
<dbReference type="InterPro" id="IPR037464">
    <property type="entry name" value="Taspase1"/>
</dbReference>
<evidence type="ECO:0000313" key="2">
    <source>
        <dbReference type="EMBL" id="GFF85510.1"/>
    </source>
</evidence>
<protein>
    <recommendedName>
        <fullName evidence="4">Threonine aspartase 1</fullName>
    </recommendedName>
</protein>
<accession>A0ABQ1AP66</accession>
<dbReference type="CDD" id="cd04514">
    <property type="entry name" value="Taspase1_like"/>
    <property type="match status" value="1"/>
</dbReference>
<dbReference type="PANTHER" id="PTHR10188">
    <property type="entry name" value="L-ASPARAGINASE"/>
    <property type="match status" value="1"/>
</dbReference>
<name>A0ABQ1AP66_9EURO</name>
<comment type="caution">
    <text evidence="2">The sequence shown here is derived from an EMBL/GenBank/DDBJ whole genome shotgun (WGS) entry which is preliminary data.</text>
</comment>
<feature type="region of interest" description="Disordered" evidence="1">
    <location>
        <begin position="468"/>
        <end position="490"/>
    </location>
</feature>
<gene>
    <name evidence="2" type="ORF">IFM53868_04507</name>
</gene>
<feature type="region of interest" description="Disordered" evidence="1">
    <location>
        <begin position="207"/>
        <end position="288"/>
    </location>
</feature>
<dbReference type="Pfam" id="PF01112">
    <property type="entry name" value="Asparaginase_2"/>
    <property type="match status" value="2"/>
</dbReference>
<dbReference type="SUPFAM" id="SSF56235">
    <property type="entry name" value="N-terminal nucleophile aminohydrolases (Ntn hydrolases)"/>
    <property type="match status" value="1"/>
</dbReference>
<dbReference type="PANTHER" id="PTHR10188:SF8">
    <property type="entry name" value="THREONINE ASPARTASE 1"/>
    <property type="match status" value="1"/>
</dbReference>
<organism evidence="2 3">
    <name type="scientific">Aspergillus udagawae</name>
    <dbReference type="NCBI Taxonomy" id="91492"/>
    <lineage>
        <taxon>Eukaryota</taxon>
        <taxon>Fungi</taxon>
        <taxon>Dikarya</taxon>
        <taxon>Ascomycota</taxon>
        <taxon>Pezizomycotina</taxon>
        <taxon>Eurotiomycetes</taxon>
        <taxon>Eurotiomycetidae</taxon>
        <taxon>Eurotiales</taxon>
        <taxon>Aspergillaceae</taxon>
        <taxon>Aspergillus</taxon>
        <taxon>Aspergillus subgen. Fumigati</taxon>
    </lineage>
</organism>
<evidence type="ECO:0000256" key="1">
    <source>
        <dbReference type="SAM" id="MobiDB-lite"/>
    </source>
</evidence>
<feature type="compositionally biased region" description="Polar residues" evidence="1">
    <location>
        <begin position="470"/>
        <end position="480"/>
    </location>
</feature>
<dbReference type="InterPro" id="IPR029055">
    <property type="entry name" value="Ntn_hydrolases_N"/>
</dbReference>